<evidence type="ECO:0000313" key="6">
    <source>
        <dbReference type="EMBL" id="QDZ23861.1"/>
    </source>
</evidence>
<accession>A0A5B8MU61</accession>
<dbReference type="SMART" id="SM00993">
    <property type="entry name" value="YL1_C"/>
    <property type="match status" value="1"/>
</dbReference>
<proteinExistence type="predicted"/>
<keyword evidence="2" id="KW-0805">Transcription regulation</keyword>
<feature type="domain" description="Vps72/YL1 C-terminal" evidence="5">
    <location>
        <begin position="82"/>
        <end position="111"/>
    </location>
</feature>
<dbReference type="STRING" id="1764295.A0A5B8MU61"/>
<keyword evidence="7" id="KW-1185">Reference proteome</keyword>
<protein>
    <recommendedName>
        <fullName evidence="5">Vps72/YL1 C-terminal domain-containing protein</fullName>
    </recommendedName>
</protein>
<dbReference type="EMBL" id="CP031044">
    <property type="protein sequence ID" value="QDZ23861.1"/>
    <property type="molecule type" value="Genomic_DNA"/>
</dbReference>
<dbReference type="AlphaFoldDB" id="A0A5B8MU61"/>
<dbReference type="InterPro" id="IPR013272">
    <property type="entry name" value="Vps72/YL1_C"/>
</dbReference>
<evidence type="ECO:0000256" key="2">
    <source>
        <dbReference type="ARBA" id="ARBA00023015"/>
    </source>
</evidence>
<keyword evidence="4" id="KW-0539">Nucleus</keyword>
<evidence type="ECO:0000313" key="7">
    <source>
        <dbReference type="Proteomes" id="UP000316726"/>
    </source>
</evidence>
<dbReference type="GO" id="GO:0006338">
    <property type="term" value="P:chromatin remodeling"/>
    <property type="evidence" value="ECO:0007669"/>
    <property type="project" value="InterPro"/>
</dbReference>
<dbReference type="Pfam" id="PF08265">
    <property type="entry name" value="YL1_C"/>
    <property type="match status" value="1"/>
</dbReference>
<evidence type="ECO:0000256" key="4">
    <source>
        <dbReference type="ARBA" id="ARBA00023242"/>
    </source>
</evidence>
<dbReference type="GO" id="GO:0031011">
    <property type="term" value="C:Ino80 complex"/>
    <property type="evidence" value="ECO:0007669"/>
    <property type="project" value="InterPro"/>
</dbReference>
<organism evidence="6 7">
    <name type="scientific">Chloropicon primus</name>
    <dbReference type="NCBI Taxonomy" id="1764295"/>
    <lineage>
        <taxon>Eukaryota</taxon>
        <taxon>Viridiplantae</taxon>
        <taxon>Chlorophyta</taxon>
        <taxon>Chloropicophyceae</taxon>
        <taxon>Chloropicales</taxon>
        <taxon>Chloropicaceae</taxon>
        <taxon>Chloropicon</taxon>
    </lineage>
</organism>
<dbReference type="OrthoDB" id="49520at2759"/>
<sequence length="133" mass="14766">MVGNEVVRLEDYLAVTDEDADRRFKGKSVEVKATGGSPPAKKKRKKFTMKKVLDSSSFDKMAPGKANWGNIEVGPSIAPKKKYSDISGLEATYTDPKTKLRYATVEEYKQLKNMSHEVVQATLSLRGANVVIR</sequence>
<name>A0A5B8MU61_9CHLO</name>
<evidence type="ECO:0000256" key="1">
    <source>
        <dbReference type="ARBA" id="ARBA00004123"/>
    </source>
</evidence>
<evidence type="ECO:0000259" key="5">
    <source>
        <dbReference type="SMART" id="SM00993"/>
    </source>
</evidence>
<dbReference type="InterPro" id="IPR029525">
    <property type="entry name" value="INO80C/Ies6"/>
</dbReference>
<keyword evidence="3" id="KW-0804">Transcription</keyword>
<comment type="subcellular location">
    <subcellularLocation>
        <location evidence="1">Nucleus</location>
    </subcellularLocation>
</comment>
<reference evidence="6 7" key="1">
    <citation type="submission" date="2018-07" db="EMBL/GenBank/DDBJ databases">
        <title>The complete nuclear genome of the prasinophyte Chloropicon primus (CCMP1205).</title>
        <authorList>
            <person name="Pombert J.-F."/>
            <person name="Otis C."/>
            <person name="Turmel M."/>
            <person name="Lemieux C."/>
        </authorList>
    </citation>
    <scope>NUCLEOTIDE SEQUENCE [LARGE SCALE GENOMIC DNA]</scope>
    <source>
        <strain evidence="6 7">CCMP1205</strain>
    </source>
</reference>
<gene>
    <name evidence="6" type="ORF">A3770_11p63790</name>
</gene>
<evidence type="ECO:0000256" key="3">
    <source>
        <dbReference type="ARBA" id="ARBA00023163"/>
    </source>
</evidence>
<dbReference type="PANTHER" id="PTHR31200:SF1">
    <property type="entry name" value="INO80 COMPLEX SUBUNIT C"/>
    <property type="match status" value="1"/>
</dbReference>
<dbReference type="PANTHER" id="PTHR31200">
    <property type="entry name" value="INO80 COMPLEX SUBUNIT C"/>
    <property type="match status" value="1"/>
</dbReference>
<dbReference type="Proteomes" id="UP000316726">
    <property type="component" value="Chromosome 11"/>
</dbReference>